<name>A0A9P3HFB6_9FUNG</name>
<organism evidence="7 8">
    <name type="scientific">Entomortierella parvispora</name>
    <dbReference type="NCBI Taxonomy" id="205924"/>
    <lineage>
        <taxon>Eukaryota</taxon>
        <taxon>Fungi</taxon>
        <taxon>Fungi incertae sedis</taxon>
        <taxon>Mucoromycota</taxon>
        <taxon>Mortierellomycotina</taxon>
        <taxon>Mortierellomycetes</taxon>
        <taxon>Mortierellales</taxon>
        <taxon>Mortierellaceae</taxon>
        <taxon>Entomortierella</taxon>
    </lineage>
</organism>
<dbReference type="PANTHER" id="PTHR21496:SF0">
    <property type="entry name" value="RIESKE DOMAIN-CONTAINING PROTEIN"/>
    <property type="match status" value="1"/>
</dbReference>
<dbReference type="CDD" id="cd03467">
    <property type="entry name" value="Rieske"/>
    <property type="match status" value="1"/>
</dbReference>
<comment type="caution">
    <text evidence="7">The sequence shown here is derived from an EMBL/GenBank/DDBJ whole genome shotgun (WGS) entry which is preliminary data.</text>
</comment>
<keyword evidence="3" id="KW-0408">Iron</keyword>
<evidence type="ECO:0000256" key="1">
    <source>
        <dbReference type="ARBA" id="ARBA00022714"/>
    </source>
</evidence>
<dbReference type="Pfam" id="PF00355">
    <property type="entry name" value="Rieske"/>
    <property type="match status" value="1"/>
</dbReference>
<accession>A0A9P3HFB6</accession>
<evidence type="ECO:0000256" key="5">
    <source>
        <dbReference type="ARBA" id="ARBA00034078"/>
    </source>
</evidence>
<dbReference type="InterPro" id="IPR017941">
    <property type="entry name" value="Rieske_2Fe-2S"/>
</dbReference>
<dbReference type="PANTHER" id="PTHR21496">
    <property type="entry name" value="FERREDOXIN-RELATED"/>
    <property type="match status" value="1"/>
</dbReference>
<comment type="cofactor">
    <cofactor evidence="5">
        <name>[2Fe-2S] cluster</name>
        <dbReference type="ChEBI" id="CHEBI:190135"/>
    </cofactor>
</comment>
<dbReference type="EMBL" id="BQFW01000011">
    <property type="protein sequence ID" value="GJJ75690.1"/>
    <property type="molecule type" value="Genomic_DNA"/>
</dbReference>
<evidence type="ECO:0000313" key="8">
    <source>
        <dbReference type="Proteomes" id="UP000827284"/>
    </source>
</evidence>
<dbReference type="GO" id="GO:0051537">
    <property type="term" value="F:2 iron, 2 sulfur cluster binding"/>
    <property type="evidence" value="ECO:0007669"/>
    <property type="project" value="UniProtKB-KW"/>
</dbReference>
<keyword evidence="8" id="KW-1185">Reference proteome</keyword>
<reference evidence="7" key="1">
    <citation type="submission" date="2021-11" db="EMBL/GenBank/DDBJ databases">
        <authorList>
            <person name="Herlambang A."/>
            <person name="Guo Y."/>
            <person name="Takashima Y."/>
            <person name="Nishizawa T."/>
        </authorList>
    </citation>
    <scope>NUCLEOTIDE SEQUENCE</scope>
    <source>
        <strain evidence="7">E1425</strain>
    </source>
</reference>
<keyword evidence="4" id="KW-0411">Iron-sulfur</keyword>
<proteinExistence type="predicted"/>
<evidence type="ECO:0000256" key="3">
    <source>
        <dbReference type="ARBA" id="ARBA00023004"/>
    </source>
</evidence>
<evidence type="ECO:0000256" key="4">
    <source>
        <dbReference type="ARBA" id="ARBA00023014"/>
    </source>
</evidence>
<dbReference type="InterPro" id="IPR036922">
    <property type="entry name" value="Rieske_2Fe-2S_sf"/>
</dbReference>
<sequence>MLRLSLPPSALLAIMTSDAPEAPPGFVFVGPSSDFLSTQAHAGSNELDGVNVNDRKLLHSSLPSSSHLVDCPAQTMAISPVAISGERTAIKADQNFEQTLTPLIKVIEVPQPEGRYPSTKRVAVTHFHGKWYAFINICPHQGSALSKGSMTDIEDMGIVWGAGVVCSLHGWTFDAFSGQSSSTRFVIDTFEVKEVDGHVFVSVLPRNTHVQGQRRDFGGKELN</sequence>
<dbReference type="SUPFAM" id="SSF50022">
    <property type="entry name" value="ISP domain"/>
    <property type="match status" value="1"/>
</dbReference>
<evidence type="ECO:0000259" key="6">
    <source>
        <dbReference type="PROSITE" id="PS51296"/>
    </source>
</evidence>
<evidence type="ECO:0000313" key="7">
    <source>
        <dbReference type="EMBL" id="GJJ75690.1"/>
    </source>
</evidence>
<evidence type="ECO:0000256" key="2">
    <source>
        <dbReference type="ARBA" id="ARBA00022723"/>
    </source>
</evidence>
<gene>
    <name evidence="7" type="ORF">EMPS_08048</name>
</gene>
<dbReference type="Gene3D" id="2.102.10.10">
    <property type="entry name" value="Rieske [2Fe-2S] iron-sulphur domain"/>
    <property type="match status" value="1"/>
</dbReference>
<dbReference type="GO" id="GO:0046872">
    <property type="term" value="F:metal ion binding"/>
    <property type="evidence" value="ECO:0007669"/>
    <property type="project" value="UniProtKB-KW"/>
</dbReference>
<keyword evidence="1" id="KW-0001">2Fe-2S</keyword>
<keyword evidence="2" id="KW-0479">Metal-binding</keyword>
<protein>
    <recommendedName>
        <fullName evidence="6">Rieske domain-containing protein</fullName>
    </recommendedName>
</protein>
<reference evidence="7" key="2">
    <citation type="journal article" date="2022" name="Microbiol. Resour. Announc.">
        <title>Whole-Genome Sequence of Entomortierella parvispora E1425, a Mucoromycotan Fungus Associated with Burkholderiaceae-Related Endosymbiotic Bacteria.</title>
        <authorList>
            <person name="Herlambang A."/>
            <person name="Guo Y."/>
            <person name="Takashima Y."/>
            <person name="Narisawa K."/>
            <person name="Ohta H."/>
            <person name="Nishizawa T."/>
        </authorList>
    </citation>
    <scope>NUCLEOTIDE SEQUENCE</scope>
    <source>
        <strain evidence="7">E1425</strain>
    </source>
</reference>
<dbReference type="OrthoDB" id="426882at2759"/>
<dbReference type="AlphaFoldDB" id="A0A9P3HFB6"/>
<feature type="domain" description="Rieske" evidence="6">
    <location>
        <begin position="103"/>
        <end position="201"/>
    </location>
</feature>
<dbReference type="Proteomes" id="UP000827284">
    <property type="component" value="Unassembled WGS sequence"/>
</dbReference>
<dbReference type="PROSITE" id="PS51296">
    <property type="entry name" value="RIESKE"/>
    <property type="match status" value="1"/>
</dbReference>